<dbReference type="OrthoDB" id="10254221at2759"/>
<dbReference type="InterPro" id="IPR016040">
    <property type="entry name" value="NAD(P)-bd_dom"/>
</dbReference>
<protein>
    <submittedName>
        <fullName evidence="2">NAD(P)-binding protein</fullName>
    </submittedName>
</protein>
<dbReference type="Pfam" id="PF13460">
    <property type="entry name" value="NAD_binding_10"/>
    <property type="match status" value="1"/>
</dbReference>
<dbReference type="Proteomes" id="UP000242146">
    <property type="component" value="Unassembled WGS sequence"/>
</dbReference>
<evidence type="ECO:0000259" key="1">
    <source>
        <dbReference type="Pfam" id="PF13460"/>
    </source>
</evidence>
<name>A0A1X2GSP5_9FUNG</name>
<evidence type="ECO:0000313" key="2">
    <source>
        <dbReference type="EMBL" id="ORX60483.1"/>
    </source>
</evidence>
<dbReference type="Gene3D" id="3.40.50.720">
    <property type="entry name" value="NAD(P)-binding Rossmann-like Domain"/>
    <property type="match status" value="1"/>
</dbReference>
<reference evidence="2 3" key="1">
    <citation type="submission" date="2016-07" db="EMBL/GenBank/DDBJ databases">
        <title>Pervasive Adenine N6-methylation of Active Genes in Fungi.</title>
        <authorList>
            <consortium name="DOE Joint Genome Institute"/>
            <person name="Mondo S.J."/>
            <person name="Dannebaum R.O."/>
            <person name="Kuo R.C."/>
            <person name="Labutti K."/>
            <person name="Haridas S."/>
            <person name="Kuo A."/>
            <person name="Salamov A."/>
            <person name="Ahrendt S.R."/>
            <person name="Lipzen A."/>
            <person name="Sullivan W."/>
            <person name="Andreopoulos W.B."/>
            <person name="Clum A."/>
            <person name="Lindquist E."/>
            <person name="Daum C."/>
            <person name="Ramamoorthy G.K."/>
            <person name="Gryganskyi A."/>
            <person name="Culley D."/>
            <person name="Magnuson J.K."/>
            <person name="James T.Y."/>
            <person name="O'Malley M.A."/>
            <person name="Stajich J.E."/>
            <person name="Spatafora J.W."/>
            <person name="Visel A."/>
            <person name="Grigoriev I.V."/>
        </authorList>
    </citation>
    <scope>NUCLEOTIDE SEQUENCE [LARGE SCALE GENOMIC DNA]</scope>
    <source>
        <strain evidence="2 3">NRRL 3301</strain>
    </source>
</reference>
<dbReference type="InterPro" id="IPR036291">
    <property type="entry name" value="NAD(P)-bd_dom_sf"/>
</dbReference>
<dbReference type="PANTHER" id="PTHR47129:SF1">
    <property type="entry name" value="NMRA-LIKE DOMAIN-CONTAINING PROTEIN"/>
    <property type="match status" value="1"/>
</dbReference>
<gene>
    <name evidence="2" type="ORF">DM01DRAFT_1397577</name>
</gene>
<keyword evidence="3" id="KW-1185">Reference proteome</keyword>
<dbReference type="STRING" id="101127.A0A1X2GSP5"/>
<accession>A0A1X2GSP5</accession>
<dbReference type="Gene3D" id="3.90.25.10">
    <property type="entry name" value="UDP-galactose 4-epimerase, domain 1"/>
    <property type="match status" value="1"/>
</dbReference>
<proteinExistence type="predicted"/>
<dbReference type="InterPro" id="IPR052718">
    <property type="entry name" value="NmrA-type_oxidoreductase"/>
</dbReference>
<dbReference type="SUPFAM" id="SSF51735">
    <property type="entry name" value="NAD(P)-binding Rossmann-fold domains"/>
    <property type="match status" value="1"/>
</dbReference>
<sequence length="341" mass="38794">MSILITCADEYLGYALTSHFCNNPSVRPHLRVLCRDEKKCGQLRHQGVDVRSTDYKHPDILMLAMRNVAYLILVVGDHPDRVDQSRRILQLAARSGISSIILLSHIGALCANPSSTLRDYALVEDELYNADCAWTILRTDWLQQHFHLWTSYVEKKRAFPLPMDGSIEFSPIDIQDVCESAETLVTTSDCKGNKTMTGELQAQYAGQVYTLTGPRSVNGKTLLQSLSQATRFPRFQYHLMRPMDFQYYFSLLPKDVYFDARIKADQARLYQADNPRRPTYASVVFGFPSEKQVASMLDYFEWVGHTLSSICVPHVHLLTGNPPRSMDGFFTEHANSFKPLV</sequence>
<dbReference type="PANTHER" id="PTHR47129">
    <property type="entry name" value="QUINONE OXIDOREDUCTASE 2"/>
    <property type="match status" value="1"/>
</dbReference>
<evidence type="ECO:0000313" key="3">
    <source>
        <dbReference type="Proteomes" id="UP000242146"/>
    </source>
</evidence>
<feature type="domain" description="NAD(P)-binding" evidence="1">
    <location>
        <begin position="29"/>
        <end position="144"/>
    </location>
</feature>
<dbReference type="EMBL" id="MCGT01000004">
    <property type="protein sequence ID" value="ORX60483.1"/>
    <property type="molecule type" value="Genomic_DNA"/>
</dbReference>
<comment type="caution">
    <text evidence="2">The sequence shown here is derived from an EMBL/GenBank/DDBJ whole genome shotgun (WGS) entry which is preliminary data.</text>
</comment>
<organism evidence="2 3">
    <name type="scientific">Hesseltinella vesiculosa</name>
    <dbReference type="NCBI Taxonomy" id="101127"/>
    <lineage>
        <taxon>Eukaryota</taxon>
        <taxon>Fungi</taxon>
        <taxon>Fungi incertae sedis</taxon>
        <taxon>Mucoromycota</taxon>
        <taxon>Mucoromycotina</taxon>
        <taxon>Mucoromycetes</taxon>
        <taxon>Mucorales</taxon>
        <taxon>Cunninghamellaceae</taxon>
        <taxon>Hesseltinella</taxon>
    </lineage>
</organism>
<dbReference type="AlphaFoldDB" id="A0A1X2GSP5"/>